<dbReference type="PANTHER" id="PTHR10953">
    <property type="entry name" value="UBIQUITIN-ACTIVATING ENZYME E1"/>
    <property type="match status" value="1"/>
</dbReference>
<dbReference type="PANTHER" id="PTHR10953:SF29">
    <property type="entry name" value="NEDD8-ACTIVATING ENZYME E1 REGULATORY SUBUNIT"/>
    <property type="match status" value="1"/>
</dbReference>
<evidence type="ECO:0000313" key="10">
    <source>
        <dbReference type="Proteomes" id="UP000775213"/>
    </source>
</evidence>
<reference evidence="9 10" key="1">
    <citation type="journal article" date="2021" name="Hortic Res">
        <title>Chromosome-scale assembly of the Dendrobium chrysotoxum genome enhances the understanding of orchid evolution.</title>
        <authorList>
            <person name="Zhang Y."/>
            <person name="Zhang G.Q."/>
            <person name="Zhang D."/>
            <person name="Liu X.D."/>
            <person name="Xu X.Y."/>
            <person name="Sun W.H."/>
            <person name="Yu X."/>
            <person name="Zhu X."/>
            <person name="Wang Z.W."/>
            <person name="Zhao X."/>
            <person name="Zhong W.Y."/>
            <person name="Chen H."/>
            <person name="Yin W.L."/>
            <person name="Huang T."/>
            <person name="Niu S.C."/>
            <person name="Liu Z.J."/>
        </authorList>
    </citation>
    <scope>NUCLEOTIDE SEQUENCE [LARGE SCALE GENOMIC DNA]</scope>
    <source>
        <strain evidence="9">Lindl</strain>
    </source>
</reference>
<evidence type="ECO:0000256" key="7">
    <source>
        <dbReference type="PIRNR" id="PIRNR039099"/>
    </source>
</evidence>
<dbReference type="GO" id="GO:0019781">
    <property type="term" value="F:NEDD8 activating enzyme activity"/>
    <property type="evidence" value="ECO:0007669"/>
    <property type="project" value="UniProtKB-UniRule"/>
</dbReference>
<keyword evidence="6" id="KW-0539">Nucleus</keyword>
<evidence type="ECO:0000313" key="9">
    <source>
        <dbReference type="EMBL" id="KAH0459093.1"/>
    </source>
</evidence>
<keyword evidence="5 7" id="KW-0833">Ubl conjugation pathway</keyword>
<feature type="domain" description="THIF-type NAD/FAD binding fold" evidence="8">
    <location>
        <begin position="9"/>
        <end position="593"/>
    </location>
</feature>
<dbReference type="InterPro" id="IPR035985">
    <property type="entry name" value="Ubiquitin-activating_enz"/>
</dbReference>
<evidence type="ECO:0000256" key="5">
    <source>
        <dbReference type="ARBA" id="ARBA00022786"/>
    </source>
</evidence>
<organism evidence="9 10">
    <name type="scientific">Dendrobium chrysotoxum</name>
    <name type="common">Orchid</name>
    <dbReference type="NCBI Taxonomy" id="161865"/>
    <lineage>
        <taxon>Eukaryota</taxon>
        <taxon>Viridiplantae</taxon>
        <taxon>Streptophyta</taxon>
        <taxon>Embryophyta</taxon>
        <taxon>Tracheophyta</taxon>
        <taxon>Spermatophyta</taxon>
        <taxon>Magnoliopsida</taxon>
        <taxon>Liliopsida</taxon>
        <taxon>Asparagales</taxon>
        <taxon>Orchidaceae</taxon>
        <taxon>Epidendroideae</taxon>
        <taxon>Malaxideae</taxon>
        <taxon>Dendrobiinae</taxon>
        <taxon>Dendrobium</taxon>
    </lineage>
</organism>
<keyword evidence="10" id="KW-1185">Reference proteome</keyword>
<evidence type="ECO:0000256" key="3">
    <source>
        <dbReference type="ARBA" id="ARBA00006868"/>
    </source>
</evidence>
<evidence type="ECO:0000256" key="2">
    <source>
        <dbReference type="ARBA" id="ARBA00005032"/>
    </source>
</evidence>
<dbReference type="InterPro" id="IPR030667">
    <property type="entry name" value="APP-BP1"/>
</dbReference>
<dbReference type="SUPFAM" id="SSF69572">
    <property type="entry name" value="Activating enzymes of the ubiquitin-like proteins"/>
    <property type="match status" value="2"/>
</dbReference>
<dbReference type="Pfam" id="PF00899">
    <property type="entry name" value="ThiF"/>
    <property type="match status" value="1"/>
</dbReference>
<dbReference type="GO" id="GO:0000166">
    <property type="term" value="F:nucleotide binding"/>
    <property type="evidence" value="ECO:0007669"/>
    <property type="project" value="UniProtKB-KW"/>
</dbReference>
<dbReference type="FunFam" id="3.40.50.720:FF:000337">
    <property type="entry name" value="NEDD8-activating enzyme E1 regulatory subunit"/>
    <property type="match status" value="1"/>
</dbReference>
<evidence type="ECO:0000256" key="4">
    <source>
        <dbReference type="ARBA" id="ARBA00022741"/>
    </source>
</evidence>
<sequence length="601" mass="67203">MAAESKTKYDRQLRIWGDQGQTALEKASICLLNCGPTGSEALKNLVLGGVGSITVVDGTKVEKHDLGNNFLVDEASLGQSKAKCVCAFLQELNDAVKAKFVEESPEALIERNPSFFSPFTLVIATQLLEISLLKLDKICRQSNVMLLVARSYGLTGLVRICLKEHDVVESKPEHFVDDLRLHNPWPELKEFAKTMDLNVTDPVVHKHIPYIVILIHIAEKWADGHGGCLPTTRQEKKEFKDLIKGYMINTDEENYKEAIESSYKVSLPHGISSQLRQIINDNNAVEVNSASSDFWILVAALKEFIENEGAGEPPLEGSIPDMTSLTEYYISLQRIYQAKFESDCLAIEHRVRTILKRIGRDPDSISRAFIKNFCKNTRKLTMEYSNTILDIYIQENEGVRIEDNVVEASDDACNEVIYAAASVVRCIRSLNFCLVSILSPPNGYSLQVCRYRPLEDELIYPAISELQKYMTDEDFSFSVSFYILLRAVDRFTANYNRFPGLFDKNANTLLKLYSEMEEDISRLKTIAVGVLSDSGLHGSTLAEDLINEMCRFGGAEIHPVAAFIGGVASQEAIKLITKQFVPLNGTLVFNGIDQKSQVLAV</sequence>
<comment type="subcellular location">
    <subcellularLocation>
        <location evidence="1">Nucleus</location>
    </subcellularLocation>
</comment>
<dbReference type="GO" id="GO:0005634">
    <property type="term" value="C:nucleus"/>
    <property type="evidence" value="ECO:0007669"/>
    <property type="project" value="UniProtKB-SubCell"/>
</dbReference>
<name>A0AAV7GTZ5_DENCH</name>
<dbReference type="EMBL" id="JAGFBR010000011">
    <property type="protein sequence ID" value="KAH0459093.1"/>
    <property type="molecule type" value="Genomic_DNA"/>
</dbReference>
<protein>
    <recommendedName>
        <fullName evidence="7">NEDD8-activating enzyme E1 regulatory subunit</fullName>
    </recommendedName>
</protein>
<dbReference type="Gene3D" id="3.40.50.720">
    <property type="entry name" value="NAD(P)-binding Rossmann-like Domain"/>
    <property type="match status" value="2"/>
</dbReference>
<dbReference type="PIRSF" id="PIRSF039099">
    <property type="entry name" value="APP-BP1"/>
    <property type="match status" value="1"/>
</dbReference>
<dbReference type="CDD" id="cd01493">
    <property type="entry name" value="APPBP1_RUB"/>
    <property type="match status" value="1"/>
</dbReference>
<comment type="pathway">
    <text evidence="2 7">Protein modification; protein neddylation.</text>
</comment>
<comment type="similarity">
    <text evidence="3 7">Belongs to the ubiquitin-activating E1 family. ULA1 subfamily.</text>
</comment>
<proteinExistence type="inferred from homology"/>
<evidence type="ECO:0000259" key="8">
    <source>
        <dbReference type="Pfam" id="PF00899"/>
    </source>
</evidence>
<keyword evidence="4" id="KW-0547">Nucleotide-binding</keyword>
<dbReference type="InterPro" id="IPR045886">
    <property type="entry name" value="ThiF/MoeB/HesA"/>
</dbReference>
<evidence type="ECO:0000256" key="6">
    <source>
        <dbReference type="ARBA" id="ARBA00023242"/>
    </source>
</evidence>
<dbReference type="GO" id="GO:0005737">
    <property type="term" value="C:cytoplasm"/>
    <property type="evidence" value="ECO:0007669"/>
    <property type="project" value="TreeGrafter"/>
</dbReference>
<dbReference type="AlphaFoldDB" id="A0AAV7GTZ5"/>
<gene>
    <name evidence="9" type="ORF">IEQ34_011907</name>
</gene>
<comment type="caution">
    <text evidence="9">The sequence shown here is derived from an EMBL/GenBank/DDBJ whole genome shotgun (WGS) entry which is preliminary data.</text>
</comment>
<dbReference type="FunFam" id="3.40.50.720:FF:000263">
    <property type="entry name" value="NEDD8-activating enzyme E1 regulatory subunit"/>
    <property type="match status" value="1"/>
</dbReference>
<comment type="function">
    <text evidence="7">Regulatory subunit of the dimeric E1 enzyme. E1 activates RUB1/NEDD8 by first adenylating its C-terminal glycine residue with ATP, thereafter linking this residue to the side chain of the catalytic cysteine, yielding a RUB1-ECR1 thioester and free AMP. E1 finally transfers RUB1 to the catalytic cysteine of RCE1.</text>
</comment>
<dbReference type="InterPro" id="IPR000594">
    <property type="entry name" value="ThiF_NAD_FAD-bd"/>
</dbReference>
<dbReference type="Proteomes" id="UP000775213">
    <property type="component" value="Unassembled WGS sequence"/>
</dbReference>
<evidence type="ECO:0000256" key="1">
    <source>
        <dbReference type="ARBA" id="ARBA00004123"/>
    </source>
</evidence>
<dbReference type="GO" id="GO:0045116">
    <property type="term" value="P:protein neddylation"/>
    <property type="evidence" value="ECO:0007669"/>
    <property type="project" value="UniProtKB-UniRule"/>
</dbReference>
<accession>A0AAV7GTZ5</accession>